<feature type="transmembrane region" description="Helical" evidence="1">
    <location>
        <begin position="12"/>
        <end position="33"/>
    </location>
</feature>
<dbReference type="Proteomes" id="UP000199138">
    <property type="component" value="Unassembled WGS sequence"/>
</dbReference>
<sequence>MKPYCNPKKRGFFFIIPIIIFFAITGIVMWLWNSILPDIVGIKTITYWQAMGILVLSKILFGGFHGCKGNRPSGFQKRRFMKKMKSMTPEQREAFKQNWKARFQCNEEY</sequence>
<keyword evidence="1" id="KW-0812">Transmembrane</keyword>
<keyword evidence="3" id="KW-1185">Reference proteome</keyword>
<keyword evidence="1" id="KW-0472">Membrane</keyword>
<keyword evidence="1" id="KW-1133">Transmembrane helix</keyword>
<feature type="transmembrane region" description="Helical" evidence="1">
    <location>
        <begin position="45"/>
        <end position="67"/>
    </location>
</feature>
<evidence type="ECO:0000313" key="2">
    <source>
        <dbReference type="EMBL" id="SFU68453.1"/>
    </source>
</evidence>
<dbReference type="EMBL" id="FPBK01000013">
    <property type="protein sequence ID" value="SFU68453.1"/>
    <property type="molecule type" value="Genomic_DNA"/>
</dbReference>
<protein>
    <submittedName>
        <fullName evidence="2">Uncharacterized protein</fullName>
    </submittedName>
</protein>
<dbReference type="AlphaFoldDB" id="A0A1I7I685"/>
<evidence type="ECO:0000313" key="3">
    <source>
        <dbReference type="Proteomes" id="UP000199138"/>
    </source>
</evidence>
<proteinExistence type="predicted"/>
<gene>
    <name evidence="2" type="ORF">SAMN05216480_11334</name>
</gene>
<accession>A0A1I7I685</accession>
<reference evidence="2 3" key="1">
    <citation type="submission" date="2016-10" db="EMBL/GenBank/DDBJ databases">
        <authorList>
            <person name="de Groot N.N."/>
        </authorList>
    </citation>
    <scope>NUCLEOTIDE SEQUENCE [LARGE SCALE GENOMIC DNA]</scope>
    <source>
        <strain evidence="2 3">CGMCC 1.12333</strain>
    </source>
</reference>
<dbReference type="RefSeq" id="WP_093025965.1">
    <property type="nucleotide sequence ID" value="NZ_FPBK01000013.1"/>
</dbReference>
<name>A0A1I7I685_9FLAO</name>
<organism evidence="2 3">
    <name type="scientific">Pustulibacterium marinum</name>
    <dbReference type="NCBI Taxonomy" id="1224947"/>
    <lineage>
        <taxon>Bacteria</taxon>
        <taxon>Pseudomonadati</taxon>
        <taxon>Bacteroidota</taxon>
        <taxon>Flavobacteriia</taxon>
        <taxon>Flavobacteriales</taxon>
        <taxon>Flavobacteriaceae</taxon>
        <taxon>Pustulibacterium</taxon>
    </lineage>
</organism>
<evidence type="ECO:0000256" key="1">
    <source>
        <dbReference type="SAM" id="Phobius"/>
    </source>
</evidence>
<dbReference type="STRING" id="1224947.SAMN05216480_11334"/>
<dbReference type="OrthoDB" id="1099872at2"/>